<dbReference type="EMBL" id="CP015103">
    <property type="protein sequence ID" value="ASJ08525.1"/>
    <property type="molecule type" value="Genomic_DNA"/>
</dbReference>
<sequence length="132" mass="14319">MGGYIDDLSNSVYLGTARGKGTMYLDGEYPLTPQDGVLPFLNVFYVEGGLEVVGLWGREKREALLLRMKPDNISVDMSGREIEITFLHPVGALVVVVLYGNEGLARTLEGAVEACKKGGNVEGRLVSSRVSR</sequence>
<name>A0A2Z2MLK6_9EURY</name>
<keyword evidence="2" id="KW-1185">Reference proteome</keyword>
<dbReference type="KEGG" id="tsl:A3L11_04465"/>
<reference evidence="1 2" key="1">
    <citation type="submission" date="2016-04" db="EMBL/GenBank/DDBJ databases">
        <title>Complete genome sequence of Thermococcus siculi type strain RG-20.</title>
        <authorList>
            <person name="Oger P.M."/>
        </authorList>
    </citation>
    <scope>NUCLEOTIDE SEQUENCE [LARGE SCALE GENOMIC DNA]</scope>
    <source>
        <strain evidence="1 2">RG-20</strain>
    </source>
</reference>
<dbReference type="AlphaFoldDB" id="A0A2Z2MLK6"/>
<evidence type="ECO:0000313" key="2">
    <source>
        <dbReference type="Proteomes" id="UP000250125"/>
    </source>
</evidence>
<dbReference type="Proteomes" id="UP000250125">
    <property type="component" value="Chromosome"/>
</dbReference>
<evidence type="ECO:0000313" key="1">
    <source>
        <dbReference type="EMBL" id="ASJ08525.1"/>
    </source>
</evidence>
<protein>
    <submittedName>
        <fullName evidence="1">Uncharacterized protein</fullName>
    </submittedName>
</protein>
<gene>
    <name evidence="1" type="ORF">A3L11_04465</name>
</gene>
<proteinExistence type="predicted"/>
<accession>A0A2Z2MLK6</accession>
<organism evidence="1 2">
    <name type="scientific">Thermococcus siculi</name>
    <dbReference type="NCBI Taxonomy" id="72803"/>
    <lineage>
        <taxon>Archaea</taxon>
        <taxon>Methanobacteriati</taxon>
        <taxon>Methanobacteriota</taxon>
        <taxon>Thermococci</taxon>
        <taxon>Thermococcales</taxon>
        <taxon>Thermococcaceae</taxon>
        <taxon>Thermococcus</taxon>
    </lineage>
</organism>